<sequence length="548" mass="60606">MQTPSWCRLLTQTPYSRLFFYAQRSQIVSGHLNIPNISFTGLTESPAQPLFDVKFYPWPTEQDEQVFAVCGEKDIFVCRLQLGADPPFDILRWFKVPNPSHAYNTIVWTQDPITQSPQLAFAGASPKQVQFYDIESDTPLDHRALSGHGKGINDMAVSPISPNLIATASEDYTIRLWNMDPSFTNQPCVALFAGEGHRQPILACSFHPNGKWLLSSGLDTAICLWAVPSPSELLSRESSTSFSSSETPIDPPKVIYYPHFHSTEIHANYIDNAVFYGDLILSRAALDQNARKAENIIMLWKIEGFDSDAPAPSEPPIPGPGISTRSAFPHTERSRGFQRLMTFDMPHTGRFYLRFGLLHQPDMRPLLAMGNDKSRFCFWDLQKLEEGYEAGEEERRRTMAAGAGRKRSGRGRGTGGMVRKKGVAQPVSKVNLDRLSELRREQGVEFGAEGSSSGGGGGEGRSSTTTTTTGDTPEPSGTSVSVAPERKYQLGHSFEPLAPHHQITANTALSPSNHFATTQIDWSPDGCWMVAVGDHGMVCIFHRDKSVV</sequence>
<gene>
    <name evidence="8" type="ORF">D0869_05252</name>
</gene>
<accession>A0A3M6WYB3</accession>
<evidence type="ECO:0000256" key="1">
    <source>
        <dbReference type="ARBA" id="ARBA00008075"/>
    </source>
</evidence>
<dbReference type="InterPro" id="IPR015943">
    <property type="entry name" value="WD40/YVTN_repeat-like_dom_sf"/>
</dbReference>
<evidence type="ECO:0000256" key="3">
    <source>
        <dbReference type="ARBA" id="ARBA00022737"/>
    </source>
</evidence>
<keyword evidence="5" id="KW-0804">Transcription</keyword>
<dbReference type="PANTHER" id="PTHR10253">
    <property type="entry name" value="POLYCOMB PROTEIN"/>
    <property type="match status" value="1"/>
</dbReference>
<dbReference type="InterPro" id="IPR036322">
    <property type="entry name" value="WD40_repeat_dom_sf"/>
</dbReference>
<keyword evidence="3" id="KW-0677">Repeat</keyword>
<protein>
    <submittedName>
        <fullName evidence="8">Uncharacterized protein</fullName>
    </submittedName>
</protein>
<dbReference type="InterPro" id="IPR001680">
    <property type="entry name" value="WD40_rpt"/>
</dbReference>
<dbReference type="InterPro" id="IPR019775">
    <property type="entry name" value="WD40_repeat_CS"/>
</dbReference>
<keyword evidence="4" id="KW-0805">Transcription regulation</keyword>
<proteinExistence type="inferred from homology"/>
<dbReference type="AlphaFoldDB" id="A0A3M6WYB3"/>
<comment type="caution">
    <text evidence="8">The sequence shown here is derived from an EMBL/GenBank/DDBJ whole genome shotgun (WGS) entry which is preliminary data.</text>
</comment>
<dbReference type="PROSITE" id="PS50082">
    <property type="entry name" value="WD_REPEATS_2"/>
    <property type="match status" value="2"/>
</dbReference>
<evidence type="ECO:0000313" key="8">
    <source>
        <dbReference type="EMBL" id="RMX83512.1"/>
    </source>
</evidence>
<evidence type="ECO:0000256" key="4">
    <source>
        <dbReference type="ARBA" id="ARBA00023015"/>
    </source>
</evidence>
<keyword evidence="2 6" id="KW-0853">WD repeat</keyword>
<comment type="similarity">
    <text evidence="1">Belongs to the WD repeat ESC family.</text>
</comment>
<dbReference type="PROSITE" id="PS00678">
    <property type="entry name" value="WD_REPEATS_1"/>
    <property type="match status" value="1"/>
</dbReference>
<evidence type="ECO:0000256" key="7">
    <source>
        <dbReference type="SAM" id="MobiDB-lite"/>
    </source>
</evidence>
<evidence type="ECO:0000256" key="5">
    <source>
        <dbReference type="ARBA" id="ARBA00023163"/>
    </source>
</evidence>
<dbReference type="Gene3D" id="2.130.10.10">
    <property type="entry name" value="YVTN repeat-like/Quinoprotein amine dehydrogenase"/>
    <property type="match status" value="1"/>
</dbReference>
<name>A0A3M6WYB3_HORWE</name>
<dbReference type="PROSITE" id="PS50294">
    <property type="entry name" value="WD_REPEATS_REGION"/>
    <property type="match status" value="2"/>
</dbReference>
<dbReference type="EMBL" id="QWIJ01000345">
    <property type="protein sequence ID" value="RMX83512.1"/>
    <property type="molecule type" value="Genomic_DNA"/>
</dbReference>
<evidence type="ECO:0000256" key="2">
    <source>
        <dbReference type="ARBA" id="ARBA00022574"/>
    </source>
</evidence>
<evidence type="ECO:0000256" key="6">
    <source>
        <dbReference type="PROSITE-ProRule" id="PRU00221"/>
    </source>
</evidence>
<feature type="compositionally biased region" description="Basic and acidic residues" evidence="7">
    <location>
        <begin position="431"/>
        <end position="443"/>
    </location>
</feature>
<dbReference type="OrthoDB" id="7318948at2759"/>
<feature type="repeat" description="WD" evidence="6">
    <location>
        <begin position="145"/>
        <end position="180"/>
    </location>
</feature>
<dbReference type="SUPFAM" id="SSF50978">
    <property type="entry name" value="WD40 repeat-like"/>
    <property type="match status" value="1"/>
</dbReference>
<dbReference type="SMART" id="SM00320">
    <property type="entry name" value="WD40"/>
    <property type="match status" value="3"/>
</dbReference>
<feature type="region of interest" description="Disordered" evidence="7">
    <location>
        <begin position="389"/>
        <end position="481"/>
    </location>
</feature>
<organism evidence="8 9">
    <name type="scientific">Hortaea werneckii</name>
    <name type="common">Black yeast</name>
    <name type="synonym">Cladosporium werneckii</name>
    <dbReference type="NCBI Taxonomy" id="91943"/>
    <lineage>
        <taxon>Eukaryota</taxon>
        <taxon>Fungi</taxon>
        <taxon>Dikarya</taxon>
        <taxon>Ascomycota</taxon>
        <taxon>Pezizomycotina</taxon>
        <taxon>Dothideomycetes</taxon>
        <taxon>Dothideomycetidae</taxon>
        <taxon>Mycosphaerellales</taxon>
        <taxon>Teratosphaeriaceae</taxon>
        <taxon>Hortaea</taxon>
    </lineage>
</organism>
<feature type="repeat" description="WD" evidence="6">
    <location>
        <begin position="194"/>
        <end position="235"/>
    </location>
</feature>
<dbReference type="Pfam" id="PF00400">
    <property type="entry name" value="WD40"/>
    <property type="match status" value="3"/>
</dbReference>
<dbReference type="Proteomes" id="UP000281245">
    <property type="component" value="Unassembled WGS sequence"/>
</dbReference>
<evidence type="ECO:0000313" key="9">
    <source>
        <dbReference type="Proteomes" id="UP000281245"/>
    </source>
</evidence>
<dbReference type="InterPro" id="IPR051243">
    <property type="entry name" value="PcG_WD-repeat"/>
</dbReference>
<feature type="compositionally biased region" description="Low complexity" evidence="7">
    <location>
        <begin position="461"/>
        <end position="479"/>
    </location>
</feature>
<reference evidence="8 9" key="1">
    <citation type="journal article" date="2018" name="BMC Genomics">
        <title>Genomic evidence for intraspecific hybridization in a clonal and extremely halotolerant yeast.</title>
        <authorList>
            <person name="Gostincar C."/>
            <person name="Stajich J.E."/>
            <person name="Zupancic J."/>
            <person name="Zalar P."/>
            <person name="Gunde-Cimerman N."/>
        </authorList>
    </citation>
    <scope>NUCLEOTIDE SEQUENCE [LARGE SCALE GENOMIC DNA]</scope>
    <source>
        <strain evidence="8 9">EXF-6656</strain>
    </source>
</reference>
<feature type="region of interest" description="Disordered" evidence="7">
    <location>
        <begin position="309"/>
        <end position="328"/>
    </location>
</feature>